<evidence type="ECO:0000313" key="3">
    <source>
        <dbReference type="Proteomes" id="UP000887013"/>
    </source>
</evidence>
<protein>
    <submittedName>
        <fullName evidence="2">Uncharacterized protein</fullName>
    </submittedName>
</protein>
<name>A0A8X6PC36_NEPPI</name>
<feature type="region of interest" description="Disordered" evidence="1">
    <location>
        <begin position="82"/>
        <end position="107"/>
    </location>
</feature>
<keyword evidence="3" id="KW-1185">Reference proteome</keyword>
<comment type="caution">
    <text evidence="2">The sequence shown here is derived from an EMBL/GenBank/DDBJ whole genome shotgun (WGS) entry which is preliminary data.</text>
</comment>
<reference evidence="2" key="1">
    <citation type="submission" date="2020-08" db="EMBL/GenBank/DDBJ databases">
        <title>Multicomponent nature underlies the extraordinary mechanical properties of spider dragline silk.</title>
        <authorList>
            <person name="Kono N."/>
            <person name="Nakamura H."/>
            <person name="Mori M."/>
            <person name="Yoshida Y."/>
            <person name="Ohtoshi R."/>
            <person name="Malay A.D."/>
            <person name="Moran D.A.P."/>
            <person name="Tomita M."/>
            <person name="Numata K."/>
            <person name="Arakawa K."/>
        </authorList>
    </citation>
    <scope>NUCLEOTIDE SEQUENCE</scope>
</reference>
<dbReference type="Proteomes" id="UP000887013">
    <property type="component" value="Unassembled WGS sequence"/>
</dbReference>
<gene>
    <name evidence="2" type="ORF">NPIL_557071</name>
</gene>
<sequence length="130" mass="14697">MRLIAFKSTWVIFKPQRNKNVLLYSAISKTTPPHQVYILPIQKSRIVWQGESVRKIRESLSYKTQTIPPLDDPTLPHEERTCPLEWDPRNADVPANGGSRTGAGNFGRPEKTSCPLHPPFSFLSCSFSCS</sequence>
<evidence type="ECO:0000256" key="1">
    <source>
        <dbReference type="SAM" id="MobiDB-lite"/>
    </source>
</evidence>
<proteinExistence type="predicted"/>
<dbReference type="EMBL" id="BMAW01068131">
    <property type="protein sequence ID" value="GFT62913.1"/>
    <property type="molecule type" value="Genomic_DNA"/>
</dbReference>
<evidence type="ECO:0000313" key="2">
    <source>
        <dbReference type="EMBL" id="GFT62913.1"/>
    </source>
</evidence>
<accession>A0A8X6PC36</accession>
<dbReference type="AlphaFoldDB" id="A0A8X6PC36"/>
<organism evidence="2 3">
    <name type="scientific">Nephila pilipes</name>
    <name type="common">Giant wood spider</name>
    <name type="synonym">Nephila maculata</name>
    <dbReference type="NCBI Taxonomy" id="299642"/>
    <lineage>
        <taxon>Eukaryota</taxon>
        <taxon>Metazoa</taxon>
        <taxon>Ecdysozoa</taxon>
        <taxon>Arthropoda</taxon>
        <taxon>Chelicerata</taxon>
        <taxon>Arachnida</taxon>
        <taxon>Araneae</taxon>
        <taxon>Araneomorphae</taxon>
        <taxon>Entelegynae</taxon>
        <taxon>Araneoidea</taxon>
        <taxon>Nephilidae</taxon>
        <taxon>Nephila</taxon>
    </lineage>
</organism>